<organism evidence="3 4">
    <name type="scientific">Ophiocordyceps australis</name>
    <dbReference type="NCBI Taxonomy" id="1399860"/>
    <lineage>
        <taxon>Eukaryota</taxon>
        <taxon>Fungi</taxon>
        <taxon>Dikarya</taxon>
        <taxon>Ascomycota</taxon>
        <taxon>Pezizomycotina</taxon>
        <taxon>Sordariomycetes</taxon>
        <taxon>Hypocreomycetidae</taxon>
        <taxon>Hypocreales</taxon>
        <taxon>Ophiocordycipitaceae</taxon>
        <taxon>Ophiocordyceps</taxon>
    </lineage>
</organism>
<evidence type="ECO:0000256" key="2">
    <source>
        <dbReference type="SAM" id="SignalP"/>
    </source>
</evidence>
<feature type="region of interest" description="Disordered" evidence="1">
    <location>
        <begin position="51"/>
        <end position="167"/>
    </location>
</feature>
<accession>A0A2C5YA34</accession>
<feature type="compositionally biased region" description="Pro residues" evidence="1">
    <location>
        <begin position="57"/>
        <end position="67"/>
    </location>
</feature>
<evidence type="ECO:0000313" key="4">
    <source>
        <dbReference type="Proteomes" id="UP000226192"/>
    </source>
</evidence>
<keyword evidence="4" id="KW-1185">Reference proteome</keyword>
<feature type="compositionally biased region" description="Acidic residues" evidence="1">
    <location>
        <begin position="123"/>
        <end position="159"/>
    </location>
</feature>
<name>A0A2C5YA34_9HYPO</name>
<feature type="signal peptide" evidence="2">
    <location>
        <begin position="1"/>
        <end position="19"/>
    </location>
</feature>
<proteinExistence type="predicted"/>
<protein>
    <submittedName>
        <fullName evidence="3">Uncharacterized protein</fullName>
    </submittedName>
</protein>
<dbReference type="Proteomes" id="UP000226192">
    <property type="component" value="Unassembled WGS sequence"/>
</dbReference>
<evidence type="ECO:0000313" key="3">
    <source>
        <dbReference type="EMBL" id="PHH63804.1"/>
    </source>
</evidence>
<dbReference type="AlphaFoldDB" id="A0A2C5YA34"/>
<feature type="chain" id="PRO_5012925685" evidence="2">
    <location>
        <begin position="20"/>
        <end position="167"/>
    </location>
</feature>
<gene>
    <name evidence="3" type="ORF">CDD81_5461</name>
</gene>
<sequence length="167" mass="16893">MKCTSVLALAVASAPLIVATPVYNGVEAAVEQAGSSHVLDARAPGFFNIIRKIPRPRGGPPKVPKPPGGGKGLPGAVLDGAKDGAKDGVKKGLKDAIGGNKKPKGADPFDKFDPPSDIGVEQPGEEQPGEEESGEEQPGEEQPGEEEQEAGGSGSDDDVPGVIPLDG</sequence>
<reference evidence="3 4" key="1">
    <citation type="submission" date="2017-06" db="EMBL/GenBank/DDBJ databases">
        <title>Ant-infecting Ophiocordyceps genomes reveal a high diversity of potential behavioral manipulation genes and a possible major role for enterotoxins.</title>
        <authorList>
            <person name="De Bekker C."/>
            <person name="Evans H.C."/>
            <person name="Brachmann A."/>
            <person name="Hughes D.P."/>
        </authorList>
    </citation>
    <scope>NUCLEOTIDE SEQUENCE [LARGE SCALE GENOMIC DNA]</scope>
    <source>
        <strain evidence="3 4">Map64</strain>
    </source>
</reference>
<feature type="compositionally biased region" description="Basic and acidic residues" evidence="1">
    <location>
        <begin position="80"/>
        <end position="94"/>
    </location>
</feature>
<comment type="caution">
    <text evidence="3">The sequence shown here is derived from an EMBL/GenBank/DDBJ whole genome shotgun (WGS) entry which is preliminary data.</text>
</comment>
<keyword evidence="2" id="KW-0732">Signal</keyword>
<feature type="compositionally biased region" description="Basic and acidic residues" evidence="1">
    <location>
        <begin position="104"/>
        <end position="114"/>
    </location>
</feature>
<dbReference type="EMBL" id="NJET01000042">
    <property type="protein sequence ID" value="PHH63804.1"/>
    <property type="molecule type" value="Genomic_DNA"/>
</dbReference>
<evidence type="ECO:0000256" key="1">
    <source>
        <dbReference type="SAM" id="MobiDB-lite"/>
    </source>
</evidence>